<dbReference type="Proteomes" id="UP000664859">
    <property type="component" value="Unassembled WGS sequence"/>
</dbReference>
<dbReference type="AlphaFoldDB" id="A0A835Z413"/>
<sequence>MLHVPKSRAFTLRESVDVDVLRFLLATPDATMEATSYESYVKLAAYASKVDADGRVSVKYEPVAHGYGRRFAYPSLQNTDRVLRHAVCRHTYDNDIVNANFTLLQGLCQIHGLEHEKLTHYNANREAVLEHAAPLEGETAADLKLSVIKMIGGGFRPKSEFLREFKLELKRITRDIVDLYPQFKAIKQDSDNPYGSAICLLLNSLESWAVDVAMPLWHEQDLCASIFDGLHTCVRVPPELHRAAESAFLAASGISIQWRTKSHPDPIWKNMDREHCTHEEVYDKCTLGYEGVKASFERTVFKCKRPYMFCEEMVDHADDCTLNTMRKNDFENMYCNKYYWEVRATKTKSRKSGVKDTVSVAATKKPFMKDWMMDEDIRTFDYLDFLPPPLTCPSNVYNCYYGFAVARLPAAAPTDVEDLHGHVLPFMHDIMCNGNDAVYQYVLKDLANRVQQPGKKTTVALSFLGDEGVGKNFVVNYIYVPLMGKSMCSKAADLEHSLFGRFSCPGRNNLLVCLDEIRPAEMARYYDQLMDLITAEMSQGELKGIQGRFNYTSCARYIFTSNHMERLVRIRPTDRKYQFISFSDARINDVAFFNTLGAILKRDGVRRALYDFFMNIDISGFNFITQRVPLQEYIDAKMLAVRRELVFLRDKFLRHPEDLYDNVKTNMLFSDFMTWNKEKAAMGSCAEYSSTTIGFGMFISKVKGFVKAKRVGNLSAFTVDVPAFLSYMRSIDLYSADEAEYITMCEQKHFVNACKADRWVEAKDDAALMKWLIKCHEDKEFYVRYSTFDEYERCICACGATRVNVQQFSPDLQRNVMVLRCTAC</sequence>
<dbReference type="Pfam" id="PF19263">
    <property type="entry name" value="DUF5906"/>
    <property type="match status" value="1"/>
</dbReference>
<organism evidence="2 3">
    <name type="scientific">Tribonema minus</name>
    <dbReference type="NCBI Taxonomy" id="303371"/>
    <lineage>
        <taxon>Eukaryota</taxon>
        <taxon>Sar</taxon>
        <taxon>Stramenopiles</taxon>
        <taxon>Ochrophyta</taxon>
        <taxon>PX clade</taxon>
        <taxon>Xanthophyceae</taxon>
        <taxon>Tribonematales</taxon>
        <taxon>Tribonemataceae</taxon>
        <taxon>Tribonema</taxon>
    </lineage>
</organism>
<keyword evidence="3" id="KW-1185">Reference proteome</keyword>
<dbReference type="InterPro" id="IPR045455">
    <property type="entry name" value="NrS-1_pol-like_helicase"/>
</dbReference>
<accession>A0A835Z413</accession>
<evidence type="ECO:0000259" key="1">
    <source>
        <dbReference type="Pfam" id="PF19263"/>
    </source>
</evidence>
<protein>
    <recommendedName>
        <fullName evidence="1">NrS-1 polymerase-like helicase domain-containing protein</fullName>
    </recommendedName>
</protein>
<evidence type="ECO:0000313" key="2">
    <source>
        <dbReference type="EMBL" id="KAG5187202.1"/>
    </source>
</evidence>
<feature type="domain" description="NrS-1 polymerase-like helicase" evidence="1">
    <location>
        <begin position="464"/>
        <end position="568"/>
    </location>
</feature>
<name>A0A835Z413_9STRA</name>
<comment type="caution">
    <text evidence="2">The sequence shown here is derived from an EMBL/GenBank/DDBJ whole genome shotgun (WGS) entry which is preliminary data.</text>
</comment>
<dbReference type="OrthoDB" id="2142868at2759"/>
<reference evidence="2" key="1">
    <citation type="submission" date="2021-02" db="EMBL/GenBank/DDBJ databases">
        <title>First Annotated Genome of the Yellow-green Alga Tribonema minus.</title>
        <authorList>
            <person name="Mahan K.M."/>
        </authorList>
    </citation>
    <scope>NUCLEOTIDE SEQUENCE</scope>
    <source>
        <strain evidence="2">UTEX B ZZ1240</strain>
    </source>
</reference>
<proteinExistence type="predicted"/>
<dbReference type="EMBL" id="JAFCMP010000092">
    <property type="protein sequence ID" value="KAG5187202.1"/>
    <property type="molecule type" value="Genomic_DNA"/>
</dbReference>
<gene>
    <name evidence="2" type="ORF">JKP88DRAFT_254122</name>
</gene>
<evidence type="ECO:0000313" key="3">
    <source>
        <dbReference type="Proteomes" id="UP000664859"/>
    </source>
</evidence>